<keyword evidence="1" id="KW-0175">Coiled coil</keyword>
<evidence type="ECO:0000256" key="1">
    <source>
        <dbReference type="SAM" id="Coils"/>
    </source>
</evidence>
<accession>A0A1I7YWC6</accession>
<keyword evidence="3" id="KW-1185">Reference proteome</keyword>
<feature type="transmembrane region" description="Helical" evidence="2">
    <location>
        <begin position="245"/>
        <end position="263"/>
    </location>
</feature>
<evidence type="ECO:0000313" key="4">
    <source>
        <dbReference type="WBParaSite" id="L893_g20416.t1"/>
    </source>
</evidence>
<dbReference type="Proteomes" id="UP000095287">
    <property type="component" value="Unplaced"/>
</dbReference>
<keyword evidence="2" id="KW-0812">Transmembrane</keyword>
<evidence type="ECO:0000313" key="3">
    <source>
        <dbReference type="Proteomes" id="UP000095287"/>
    </source>
</evidence>
<dbReference type="WBParaSite" id="L893_g20416.t1">
    <property type="protein sequence ID" value="L893_g20416.t1"/>
    <property type="gene ID" value="L893_g20416"/>
</dbReference>
<sequence length="283" mass="32313">MNKPGIQPQEILVVIGSVCWAVVFGYLAYKGPDIIPQYIEHPTDEGSYLDRAYDELDVDVNAKFIYFFCNLVKKRKSGPEIAEYLLNVLRKHEEYARIQLGDRWSYDPEERFKIAKRRLENAKTEEEKFEESLRVLKSAVSASTFYLHGVVLKLANDPSGVAGSEVDRKQAEFEKKLKDMEVGVNEMTWSNITPGLNRECFGDNPTGEDIVDVYNKVIHKHLRKCLAKAAMTYLTDEQYENRQTLFGMLVGIASFVSSLIYFGRFLPKNDAYLIGPARTINTS</sequence>
<evidence type="ECO:0000256" key="2">
    <source>
        <dbReference type="SAM" id="Phobius"/>
    </source>
</evidence>
<keyword evidence="2" id="KW-1133">Transmembrane helix</keyword>
<organism evidence="3 4">
    <name type="scientific">Steinernema glaseri</name>
    <dbReference type="NCBI Taxonomy" id="37863"/>
    <lineage>
        <taxon>Eukaryota</taxon>
        <taxon>Metazoa</taxon>
        <taxon>Ecdysozoa</taxon>
        <taxon>Nematoda</taxon>
        <taxon>Chromadorea</taxon>
        <taxon>Rhabditida</taxon>
        <taxon>Tylenchina</taxon>
        <taxon>Panagrolaimomorpha</taxon>
        <taxon>Strongyloidoidea</taxon>
        <taxon>Steinernematidae</taxon>
        <taxon>Steinernema</taxon>
    </lineage>
</organism>
<protein>
    <submittedName>
        <fullName evidence="4">Uncharacterized protein</fullName>
    </submittedName>
</protein>
<dbReference type="AlphaFoldDB" id="A0A1I7YWC6"/>
<reference evidence="4" key="1">
    <citation type="submission" date="2016-11" db="UniProtKB">
        <authorList>
            <consortium name="WormBaseParasite"/>
        </authorList>
    </citation>
    <scope>IDENTIFICATION</scope>
</reference>
<name>A0A1I7YWC6_9BILA</name>
<feature type="transmembrane region" description="Helical" evidence="2">
    <location>
        <begin position="12"/>
        <end position="29"/>
    </location>
</feature>
<proteinExistence type="predicted"/>
<feature type="coiled-coil region" evidence="1">
    <location>
        <begin position="112"/>
        <end position="139"/>
    </location>
</feature>
<keyword evidence="2" id="KW-0472">Membrane</keyword>